<comment type="caution">
    <text evidence="1">The sequence shown here is derived from an EMBL/GenBank/DDBJ whole genome shotgun (WGS) entry which is preliminary data.</text>
</comment>
<dbReference type="AlphaFoldDB" id="A0AAD1XQB4"/>
<evidence type="ECO:0000313" key="1">
    <source>
        <dbReference type="EMBL" id="CAI2376917.1"/>
    </source>
</evidence>
<sequence>MENLVKDKHNEVKYFCSTCNEANKTFLFDMKEINQHDSHDYYVLQKPERSLREMADKINSFKKIYDSKIDSLTVNHTIVYDKLLEEARIIKNNFESRLRHFLRSMDKVIYDLVSELKEEFLCSTSETQKSLKNSFMGIIESHTFESGKDSDTKLRNANKMLNEINQLQHFHYTIDETANKIEKEFETIKEIMEQKIYTAYGNAFQSSDLFSQFIIVDNSAASHGKGPKKVRKYSRRSDNQFPVYKEENTQNGALVDNKSESSVFQFIPKHKKDDNEIIILDDDESIIDLNIKRINRLPINPHFKRE</sequence>
<proteinExistence type="predicted"/>
<protein>
    <submittedName>
        <fullName evidence="1">Uncharacterized protein</fullName>
    </submittedName>
</protein>
<reference evidence="1" key="1">
    <citation type="submission" date="2023-07" db="EMBL/GenBank/DDBJ databases">
        <authorList>
            <consortium name="AG Swart"/>
            <person name="Singh M."/>
            <person name="Singh A."/>
            <person name="Seah K."/>
            <person name="Emmerich C."/>
        </authorList>
    </citation>
    <scope>NUCLEOTIDE SEQUENCE</scope>
    <source>
        <strain evidence="1">DP1</strain>
    </source>
</reference>
<gene>
    <name evidence="1" type="ORF">ECRASSUSDP1_LOCUS18294</name>
</gene>
<accession>A0AAD1XQB4</accession>
<organism evidence="1 2">
    <name type="scientific">Euplotes crassus</name>
    <dbReference type="NCBI Taxonomy" id="5936"/>
    <lineage>
        <taxon>Eukaryota</taxon>
        <taxon>Sar</taxon>
        <taxon>Alveolata</taxon>
        <taxon>Ciliophora</taxon>
        <taxon>Intramacronucleata</taxon>
        <taxon>Spirotrichea</taxon>
        <taxon>Hypotrichia</taxon>
        <taxon>Euplotida</taxon>
        <taxon>Euplotidae</taxon>
        <taxon>Moneuplotes</taxon>
    </lineage>
</organism>
<keyword evidence="2" id="KW-1185">Reference proteome</keyword>
<name>A0AAD1XQB4_EUPCR</name>
<dbReference type="EMBL" id="CAMPGE010018508">
    <property type="protein sequence ID" value="CAI2376917.1"/>
    <property type="molecule type" value="Genomic_DNA"/>
</dbReference>
<dbReference type="Proteomes" id="UP001295684">
    <property type="component" value="Unassembled WGS sequence"/>
</dbReference>
<evidence type="ECO:0000313" key="2">
    <source>
        <dbReference type="Proteomes" id="UP001295684"/>
    </source>
</evidence>